<dbReference type="InterPro" id="IPR052004">
    <property type="entry name" value="Dynein_assembly_factor_4"/>
</dbReference>
<feature type="region of interest" description="Disordered" evidence="2">
    <location>
        <begin position="56"/>
        <end position="77"/>
    </location>
</feature>
<accession>A0A183SGJ9</accession>
<dbReference type="InterPro" id="IPR011990">
    <property type="entry name" value="TPR-like_helical_dom_sf"/>
</dbReference>
<dbReference type="GO" id="GO:0036158">
    <property type="term" value="P:outer dynein arm assembly"/>
    <property type="evidence" value="ECO:0007669"/>
    <property type="project" value="TreeGrafter"/>
</dbReference>
<organism evidence="3">
    <name type="scientific">Schistocephalus solidus</name>
    <name type="common">Tapeworm</name>
    <dbReference type="NCBI Taxonomy" id="70667"/>
    <lineage>
        <taxon>Eukaryota</taxon>
        <taxon>Metazoa</taxon>
        <taxon>Spiralia</taxon>
        <taxon>Lophotrochozoa</taxon>
        <taxon>Platyhelminthes</taxon>
        <taxon>Cestoda</taxon>
        <taxon>Eucestoda</taxon>
        <taxon>Diphyllobothriidea</taxon>
        <taxon>Diphyllobothriidae</taxon>
        <taxon>Schistocephalus</taxon>
    </lineage>
</organism>
<name>A0A183SGJ9_SCHSO</name>
<reference evidence="3" key="1">
    <citation type="submission" date="2016-06" db="UniProtKB">
        <authorList>
            <consortium name="WormBaseParasite"/>
        </authorList>
    </citation>
    <scope>IDENTIFICATION</scope>
</reference>
<sequence>LEGSINVEKSSIVLANGVATCTLQKNLPGLWSRLETELKNDKAEMTKIRQDAIQEAQEREVQRVKQNRTEKRTGEKESLGAMMKVPEHIHLHIERQELKRFEAIKKESTELAMQELVAIQEEKKKVEDEKRRQMDDAVKFAKELYGKNPQKIYQPKLAEEIFKAKENVPVRECNTISISFTPRVFPTPQRESMVAEEETWLANQAEHRRYLRQKVCDGGDLSEAEQDPLWLQKKAKLYSNRAACYIKTRNFFKALEDSSAALDLLQPPVPQNLRARVRAHVRRAVAFCNLEMLKEGIQEYEAAAKLDPSDESIKQDLANLKDFFLKPQKAIATK</sequence>
<dbReference type="Gene3D" id="1.25.40.10">
    <property type="entry name" value="Tetratricopeptide repeat domain"/>
    <property type="match status" value="1"/>
</dbReference>
<evidence type="ECO:0000256" key="1">
    <source>
        <dbReference type="SAM" id="Coils"/>
    </source>
</evidence>
<dbReference type="InterPro" id="IPR019734">
    <property type="entry name" value="TPR_rpt"/>
</dbReference>
<dbReference type="GO" id="GO:0036159">
    <property type="term" value="P:inner dynein arm assembly"/>
    <property type="evidence" value="ECO:0007669"/>
    <property type="project" value="TreeGrafter"/>
</dbReference>
<feature type="coiled-coil region" evidence="1">
    <location>
        <begin position="109"/>
        <end position="136"/>
    </location>
</feature>
<evidence type="ECO:0000256" key="2">
    <source>
        <dbReference type="SAM" id="MobiDB-lite"/>
    </source>
</evidence>
<dbReference type="GO" id="GO:0003341">
    <property type="term" value="P:cilium movement"/>
    <property type="evidence" value="ECO:0007669"/>
    <property type="project" value="TreeGrafter"/>
</dbReference>
<dbReference type="SUPFAM" id="SSF48452">
    <property type="entry name" value="TPR-like"/>
    <property type="match status" value="1"/>
</dbReference>
<protein>
    <submittedName>
        <fullName evidence="3">TPR_REGION domain-containing protein</fullName>
    </submittedName>
</protein>
<keyword evidence="1" id="KW-0175">Coiled coil</keyword>
<proteinExistence type="predicted"/>
<evidence type="ECO:0000313" key="3">
    <source>
        <dbReference type="WBParaSite" id="SSLN_0000344701-mRNA-1"/>
    </source>
</evidence>
<dbReference type="AlphaFoldDB" id="A0A183SGJ9"/>
<dbReference type="PANTHER" id="PTHR46492:SF1">
    <property type="entry name" value="DYNEIN AXONEMAL ASSEMBLY FACTOR 4"/>
    <property type="match status" value="1"/>
</dbReference>
<dbReference type="SMART" id="SM00028">
    <property type="entry name" value="TPR"/>
    <property type="match status" value="2"/>
</dbReference>
<dbReference type="WBParaSite" id="SSLN_0000344701-mRNA-1">
    <property type="protein sequence ID" value="SSLN_0000344701-mRNA-1"/>
    <property type="gene ID" value="SSLN_0000344701"/>
</dbReference>
<dbReference type="PANTHER" id="PTHR46492">
    <property type="entry name" value="DYNEIN ASSEMBLY FACTOR 4, AXONEMAL"/>
    <property type="match status" value="1"/>
</dbReference>